<feature type="transmembrane region" description="Helical" evidence="5">
    <location>
        <begin position="144"/>
        <end position="162"/>
    </location>
</feature>
<feature type="domain" description="STAS" evidence="6">
    <location>
        <begin position="474"/>
        <end position="589"/>
    </location>
</feature>
<reference evidence="7" key="1">
    <citation type="submission" date="2021-01" db="EMBL/GenBank/DDBJ databases">
        <authorList>
            <person name="Corre E."/>
            <person name="Pelletier E."/>
            <person name="Niang G."/>
            <person name="Scheremetjew M."/>
            <person name="Finn R."/>
            <person name="Kale V."/>
            <person name="Holt S."/>
            <person name="Cochrane G."/>
            <person name="Meng A."/>
            <person name="Brown T."/>
            <person name="Cohen L."/>
        </authorList>
    </citation>
    <scope>NUCLEOTIDE SEQUENCE</scope>
    <source>
        <strain evidence="7">LB1974</strain>
    </source>
</reference>
<evidence type="ECO:0000256" key="2">
    <source>
        <dbReference type="ARBA" id="ARBA00022692"/>
    </source>
</evidence>
<keyword evidence="2 5" id="KW-0812">Transmembrane</keyword>
<dbReference type="InterPro" id="IPR036513">
    <property type="entry name" value="STAS_dom_sf"/>
</dbReference>
<dbReference type="GO" id="GO:0055085">
    <property type="term" value="P:transmembrane transport"/>
    <property type="evidence" value="ECO:0007669"/>
    <property type="project" value="InterPro"/>
</dbReference>
<keyword evidence="3 5" id="KW-1133">Transmembrane helix</keyword>
<dbReference type="InterPro" id="IPR001902">
    <property type="entry name" value="SLC26A/SulP_fam"/>
</dbReference>
<feature type="transmembrane region" description="Helical" evidence="5">
    <location>
        <begin position="71"/>
        <end position="97"/>
    </location>
</feature>
<evidence type="ECO:0000313" key="7">
    <source>
        <dbReference type="EMBL" id="CAE0843911.1"/>
    </source>
</evidence>
<dbReference type="InterPro" id="IPR002645">
    <property type="entry name" value="STAS_dom"/>
</dbReference>
<evidence type="ECO:0000259" key="6">
    <source>
        <dbReference type="PROSITE" id="PS50801"/>
    </source>
</evidence>
<dbReference type="PROSITE" id="PS50801">
    <property type="entry name" value="STAS"/>
    <property type="match status" value="1"/>
</dbReference>
<dbReference type="EMBL" id="HBJB01003474">
    <property type="protein sequence ID" value="CAE0843911.1"/>
    <property type="molecule type" value="Transcribed_RNA"/>
</dbReference>
<comment type="subcellular location">
    <subcellularLocation>
        <location evidence="1">Membrane</location>
        <topology evidence="1">Multi-pass membrane protein</topology>
    </subcellularLocation>
</comment>
<evidence type="ECO:0000256" key="1">
    <source>
        <dbReference type="ARBA" id="ARBA00004141"/>
    </source>
</evidence>
<dbReference type="Pfam" id="PF00916">
    <property type="entry name" value="Sulfate_transp"/>
    <property type="match status" value="1"/>
</dbReference>
<feature type="transmembrane region" description="Helical" evidence="5">
    <location>
        <begin position="352"/>
        <end position="372"/>
    </location>
</feature>
<feature type="transmembrane region" description="Helical" evidence="5">
    <location>
        <begin position="117"/>
        <end position="137"/>
    </location>
</feature>
<feature type="transmembrane region" description="Helical" evidence="5">
    <location>
        <begin position="377"/>
        <end position="398"/>
    </location>
</feature>
<dbReference type="AlphaFoldDB" id="A0A7S4GQJ6"/>
<dbReference type="PANTHER" id="PTHR11814">
    <property type="entry name" value="SULFATE TRANSPORTER"/>
    <property type="match status" value="1"/>
</dbReference>
<dbReference type="GO" id="GO:0016020">
    <property type="term" value="C:membrane"/>
    <property type="evidence" value="ECO:0007669"/>
    <property type="project" value="UniProtKB-SubCell"/>
</dbReference>
<feature type="transmembrane region" description="Helical" evidence="5">
    <location>
        <begin position="410"/>
        <end position="441"/>
    </location>
</feature>
<proteinExistence type="predicted"/>
<dbReference type="Pfam" id="PF01740">
    <property type="entry name" value="STAS"/>
    <property type="match status" value="1"/>
</dbReference>
<dbReference type="InterPro" id="IPR011547">
    <property type="entry name" value="SLC26A/SulP_dom"/>
</dbReference>
<name>A0A7S4GQJ6_OXYMA</name>
<evidence type="ECO:0000256" key="3">
    <source>
        <dbReference type="ARBA" id="ARBA00022989"/>
    </source>
</evidence>
<feature type="transmembrane region" description="Helical" evidence="5">
    <location>
        <begin position="228"/>
        <end position="245"/>
    </location>
</feature>
<dbReference type="SUPFAM" id="SSF52091">
    <property type="entry name" value="SpoIIaa-like"/>
    <property type="match status" value="1"/>
</dbReference>
<gene>
    <name evidence="7" type="ORF">OMAR00294_LOCUS2821</name>
</gene>
<evidence type="ECO:0000256" key="5">
    <source>
        <dbReference type="SAM" id="Phobius"/>
    </source>
</evidence>
<feature type="transmembrane region" description="Helical" evidence="5">
    <location>
        <begin position="275"/>
        <end position="299"/>
    </location>
</feature>
<dbReference type="CDD" id="cd07042">
    <property type="entry name" value="STAS_SulP_like_sulfate_transporter"/>
    <property type="match status" value="1"/>
</dbReference>
<accession>A0A7S4GQJ6</accession>
<organism evidence="7">
    <name type="scientific">Oxyrrhis marina</name>
    <name type="common">Dinoflagellate</name>
    <dbReference type="NCBI Taxonomy" id="2969"/>
    <lineage>
        <taxon>Eukaryota</taxon>
        <taxon>Sar</taxon>
        <taxon>Alveolata</taxon>
        <taxon>Dinophyceae</taxon>
        <taxon>Oxyrrhinales</taxon>
        <taxon>Oxyrrhinaceae</taxon>
        <taxon>Oxyrrhis</taxon>
    </lineage>
</organism>
<feature type="transmembrane region" description="Helical" evidence="5">
    <location>
        <begin position="190"/>
        <end position="207"/>
    </location>
</feature>
<evidence type="ECO:0000256" key="4">
    <source>
        <dbReference type="ARBA" id="ARBA00023136"/>
    </source>
</evidence>
<keyword evidence="4 5" id="KW-0472">Membrane</keyword>
<protein>
    <recommendedName>
        <fullName evidence="6">STAS domain-containing protein</fullName>
    </recommendedName>
</protein>
<dbReference type="Gene3D" id="3.30.750.24">
    <property type="entry name" value="STAS domain"/>
    <property type="match status" value="1"/>
</dbReference>
<sequence>MANGAGASKSSVSQHVESIFPIWGWGKRYDRDLIRGDLIGGITLGLVLASQSFAHASLARAPLIQGPYSCVLPPMIYCLFGTCMHASVGTGALVALLTGEALKNIPSEAERGAACTLLSVMVGTLLALMGICRLAFLVRFFSRVALSGFITGSGVVICLSQLQDLTGGPLPTWTTVHDFSWADAITPSRVMATFTSCFMVVVLGWLRKIKEAEVAHPWLKSASQVKELVVAGYGILLCACLPEEFRMPYIGEVEGGFPSFKVPPGVLSHAKWIELLPSAVTIAACVFISSFAAAKRFALKAGYTMSATNEFVALGVSNFCGGFLGAIPTQVGLSRTAIAYEAGIHSPIGSNLIPALCIMVLVQCCTGVFYYVPRCALACIIVVGSLGICDWSTLGVLYRTPETWKQRRGVAIWCISFLGTIFLGVFSGLLWATGLSILMLIKDSAQPRVYELGRLPQYYEDDPYASEHWVPSQLYGHATPEEGIIVLRLEGDLNFANCERFTDLVERKVCQRGGTRAVIFDGCSCPRMDMTALMNLQDLVVGLRTSGVALVFANTLERPRKRLEKLLGGTGLIPQASLTFTIDEAVSFSKTQVAPPAPDKPQKRRKVKRTNLGQFQLARLKVSESMPALAQLAGGESMSSRGSEVSLFSRANSNHSVASMA</sequence>